<dbReference type="PROSITE" id="PS51750">
    <property type="entry name" value="BRO_N"/>
    <property type="match status" value="1"/>
</dbReference>
<gene>
    <name evidence="2" type="ORF">SAMN05216272_103206</name>
</gene>
<keyword evidence="3" id="KW-1185">Reference proteome</keyword>
<sequence>MDETTLPTPLYFFRHRRLLRALLIDDQVWFVLDDLRRLMGYASSERLANRLDEDQVRRQWLRLPNAECVEHLLVSESGVYAALIHFCLADFSGLRRWISNTVVPEVRSAASASGPRHVRLRWERQTLRVLDWQGQFWVSFGELPRLLREPPPSGGRLGWRDWARRLR</sequence>
<proteinExistence type="predicted"/>
<evidence type="ECO:0000313" key="2">
    <source>
        <dbReference type="EMBL" id="SDH80712.1"/>
    </source>
</evidence>
<dbReference type="AlphaFoldDB" id="A0A1G8FF80"/>
<evidence type="ECO:0000259" key="1">
    <source>
        <dbReference type="PROSITE" id="PS51750"/>
    </source>
</evidence>
<dbReference type="RefSeq" id="WP_090262188.1">
    <property type="nucleotide sequence ID" value="NZ_FNDS01000003.1"/>
</dbReference>
<dbReference type="PANTHER" id="PTHR36180">
    <property type="entry name" value="DNA-BINDING PROTEIN-RELATED-RELATED"/>
    <property type="match status" value="1"/>
</dbReference>
<protein>
    <submittedName>
        <fullName evidence="2">Prophage antirepressor</fullName>
    </submittedName>
</protein>
<dbReference type="SMART" id="SM01040">
    <property type="entry name" value="Bro-N"/>
    <property type="match status" value="1"/>
</dbReference>
<accession>A0A1G8FF80</accession>
<dbReference type="OrthoDB" id="9812611at2"/>
<dbReference type="Proteomes" id="UP000199636">
    <property type="component" value="Unassembled WGS sequence"/>
</dbReference>
<evidence type="ECO:0000313" key="3">
    <source>
        <dbReference type="Proteomes" id="UP000199636"/>
    </source>
</evidence>
<dbReference type="STRING" id="428992.SAMN05216272_103206"/>
<dbReference type="Pfam" id="PF02498">
    <property type="entry name" value="Bro-N"/>
    <property type="match status" value="1"/>
</dbReference>
<dbReference type="EMBL" id="FNDS01000003">
    <property type="protein sequence ID" value="SDH80712.1"/>
    <property type="molecule type" value="Genomic_DNA"/>
</dbReference>
<name>A0A1G8FF80_9PSED</name>
<organism evidence="2 3">
    <name type="scientific">Pseudomonas panipatensis</name>
    <dbReference type="NCBI Taxonomy" id="428992"/>
    <lineage>
        <taxon>Bacteria</taxon>
        <taxon>Pseudomonadati</taxon>
        <taxon>Pseudomonadota</taxon>
        <taxon>Gammaproteobacteria</taxon>
        <taxon>Pseudomonadales</taxon>
        <taxon>Pseudomonadaceae</taxon>
        <taxon>Pseudomonas</taxon>
    </lineage>
</organism>
<dbReference type="InterPro" id="IPR003497">
    <property type="entry name" value="BRO_N_domain"/>
</dbReference>
<feature type="domain" description="Bro-N" evidence="1">
    <location>
        <begin position="3"/>
        <end position="110"/>
    </location>
</feature>
<reference evidence="3" key="1">
    <citation type="submission" date="2016-10" db="EMBL/GenBank/DDBJ databases">
        <authorList>
            <person name="Varghese N."/>
            <person name="Submissions S."/>
        </authorList>
    </citation>
    <scope>NUCLEOTIDE SEQUENCE [LARGE SCALE GENOMIC DNA]</scope>
    <source>
        <strain evidence="3">CCM 7469</strain>
    </source>
</reference>
<dbReference type="PANTHER" id="PTHR36180:SF2">
    <property type="entry name" value="BRO FAMILY PROTEIN"/>
    <property type="match status" value="1"/>
</dbReference>